<sequence length="398" mass="45303">MDHKPRFTIPPEYKDQLRVAENPDSRSDEEILHSLQQHAPVTSQKNIWGFWDKGVAKMPGWCLRNVCDWVRINGPSWTVRILDAVPDSPNYALKFVSPDLLPQTFVNGTMTGEYVGPHSCDFLRGACLWTHGGVFMDVGNILFRKLDRVCWDQLEDPDSPHEVSAALMYGTFMANHFVASQKGNEFIKRTIFVHLWQDRTNHDKIIENPLIAFALQLSFKESQDADFKWDFKAEPAVVMNYVAQVLAWIRLCMLEDAGDGFSGVDYWMKRVLLFDSLQESWGAEATVGFGGPKLCNALATKLDAPKDSEEYKTGYNLVWRLLSASTLQKITHGKNLTVTPSLGVIWEEPGNQNKDHEPGTFAELMRYGSTHFEQTRESVRYVQAKRPEMTLKKGLLEP</sequence>
<organism evidence="1 2">
    <name type="scientific">Vermiconidia calcicola</name>
    <dbReference type="NCBI Taxonomy" id="1690605"/>
    <lineage>
        <taxon>Eukaryota</taxon>
        <taxon>Fungi</taxon>
        <taxon>Dikarya</taxon>
        <taxon>Ascomycota</taxon>
        <taxon>Pezizomycotina</taxon>
        <taxon>Dothideomycetes</taxon>
        <taxon>Dothideomycetidae</taxon>
        <taxon>Mycosphaerellales</taxon>
        <taxon>Extremaceae</taxon>
        <taxon>Vermiconidia</taxon>
    </lineage>
</organism>
<evidence type="ECO:0000313" key="1">
    <source>
        <dbReference type="EMBL" id="KAK5537589.1"/>
    </source>
</evidence>
<protein>
    <recommendedName>
        <fullName evidence="3">Capsule polysaccharide biosynthesis protein</fullName>
    </recommendedName>
</protein>
<proteinExistence type="predicted"/>
<dbReference type="Proteomes" id="UP001345827">
    <property type="component" value="Unassembled WGS sequence"/>
</dbReference>
<accession>A0AAV9Q8U7</accession>
<evidence type="ECO:0008006" key="3">
    <source>
        <dbReference type="Google" id="ProtNLM"/>
    </source>
</evidence>
<dbReference type="SUPFAM" id="SSF53448">
    <property type="entry name" value="Nucleotide-diphospho-sugar transferases"/>
    <property type="match status" value="1"/>
</dbReference>
<keyword evidence="2" id="KW-1185">Reference proteome</keyword>
<comment type="caution">
    <text evidence="1">The sequence shown here is derived from an EMBL/GenBank/DDBJ whole genome shotgun (WGS) entry which is preliminary data.</text>
</comment>
<reference evidence="1 2" key="1">
    <citation type="submission" date="2023-06" db="EMBL/GenBank/DDBJ databases">
        <title>Black Yeasts Isolated from many extreme environments.</title>
        <authorList>
            <person name="Coleine C."/>
            <person name="Stajich J.E."/>
            <person name="Selbmann L."/>
        </authorList>
    </citation>
    <scope>NUCLEOTIDE SEQUENCE [LARGE SCALE GENOMIC DNA]</scope>
    <source>
        <strain evidence="1 2">CCFEE 5887</strain>
    </source>
</reference>
<dbReference type="InterPro" id="IPR029044">
    <property type="entry name" value="Nucleotide-diphossugar_trans"/>
</dbReference>
<gene>
    <name evidence="1" type="ORF">LTR25_004841</name>
</gene>
<name>A0AAV9Q8U7_9PEZI</name>
<dbReference type="Gene3D" id="3.90.550.20">
    <property type="match status" value="1"/>
</dbReference>
<dbReference type="AlphaFoldDB" id="A0AAV9Q8U7"/>
<dbReference type="EMBL" id="JAXLQG010000007">
    <property type="protein sequence ID" value="KAK5537589.1"/>
    <property type="molecule type" value="Genomic_DNA"/>
</dbReference>
<evidence type="ECO:0000313" key="2">
    <source>
        <dbReference type="Proteomes" id="UP001345827"/>
    </source>
</evidence>